<dbReference type="EMBL" id="JAADZU010000019">
    <property type="protein sequence ID" value="NDK89526.1"/>
    <property type="molecule type" value="Genomic_DNA"/>
</dbReference>
<dbReference type="Gene3D" id="3.30.450.40">
    <property type="match status" value="2"/>
</dbReference>
<dbReference type="GO" id="GO:0003677">
    <property type="term" value="F:DNA binding"/>
    <property type="evidence" value="ECO:0007669"/>
    <property type="project" value="UniProtKB-KW"/>
</dbReference>
<dbReference type="GO" id="GO:0003700">
    <property type="term" value="F:DNA-binding transcription factor activity"/>
    <property type="evidence" value="ECO:0007669"/>
    <property type="project" value="TreeGrafter"/>
</dbReference>
<dbReference type="InterPro" id="IPR029016">
    <property type="entry name" value="GAF-like_dom_sf"/>
</dbReference>
<evidence type="ECO:0000313" key="7">
    <source>
        <dbReference type="Proteomes" id="UP000466307"/>
    </source>
</evidence>
<evidence type="ECO:0000256" key="2">
    <source>
        <dbReference type="ARBA" id="ARBA00023125"/>
    </source>
</evidence>
<dbReference type="PANTHER" id="PTHR30136">
    <property type="entry name" value="HELIX-TURN-HELIX TRANSCRIPTIONAL REGULATOR, ICLR FAMILY"/>
    <property type="match status" value="1"/>
</dbReference>
<feature type="domain" description="HTH iclR-type" evidence="4">
    <location>
        <begin position="22"/>
        <end position="83"/>
    </location>
</feature>
<dbReference type="SMART" id="SM00346">
    <property type="entry name" value="HTH_ICLR"/>
    <property type="match status" value="1"/>
</dbReference>
<evidence type="ECO:0000313" key="6">
    <source>
        <dbReference type="EMBL" id="NDK89526.1"/>
    </source>
</evidence>
<keyword evidence="3" id="KW-0804">Transcription</keyword>
<dbReference type="InterPro" id="IPR050707">
    <property type="entry name" value="HTH_MetabolicPath_Reg"/>
</dbReference>
<dbReference type="PROSITE" id="PS51078">
    <property type="entry name" value="ICLR_ED"/>
    <property type="match status" value="1"/>
</dbReference>
<dbReference type="Gene3D" id="1.10.10.10">
    <property type="entry name" value="Winged helix-like DNA-binding domain superfamily/Winged helix DNA-binding domain"/>
    <property type="match status" value="1"/>
</dbReference>
<dbReference type="InterPro" id="IPR036388">
    <property type="entry name" value="WH-like_DNA-bd_sf"/>
</dbReference>
<accession>A0A7K3LMP3</accession>
<evidence type="ECO:0000259" key="5">
    <source>
        <dbReference type="PROSITE" id="PS51078"/>
    </source>
</evidence>
<dbReference type="InterPro" id="IPR014757">
    <property type="entry name" value="Tscrpt_reg_IclR_C"/>
</dbReference>
<reference evidence="6 7" key="1">
    <citation type="submission" date="2020-01" db="EMBL/GenBank/DDBJ databases">
        <title>Investigation of new actinobacteria for the biodesulphurisation of diesel fuel.</title>
        <authorList>
            <person name="Athi Narayanan S.M."/>
        </authorList>
    </citation>
    <scope>NUCLEOTIDE SEQUENCE [LARGE SCALE GENOMIC DNA]</scope>
    <source>
        <strain evidence="6 7">213E</strain>
    </source>
</reference>
<dbReference type="PANTHER" id="PTHR30136:SF24">
    <property type="entry name" value="HTH-TYPE TRANSCRIPTIONAL REPRESSOR ALLR"/>
    <property type="match status" value="1"/>
</dbReference>
<dbReference type="AlphaFoldDB" id="A0A7K3LMP3"/>
<dbReference type="Pfam" id="PF01614">
    <property type="entry name" value="IclR_C"/>
    <property type="match status" value="1"/>
</dbReference>
<feature type="domain" description="IclR-ED" evidence="5">
    <location>
        <begin position="84"/>
        <end position="239"/>
    </location>
</feature>
<dbReference type="SUPFAM" id="SSF55781">
    <property type="entry name" value="GAF domain-like"/>
    <property type="match status" value="1"/>
</dbReference>
<dbReference type="SUPFAM" id="SSF46785">
    <property type="entry name" value="Winged helix' DNA-binding domain"/>
    <property type="match status" value="1"/>
</dbReference>
<proteinExistence type="predicted"/>
<keyword evidence="7" id="KW-1185">Reference proteome</keyword>
<sequence length="239" mass="24936">METTSGDPTPPTSATPARAAGTQTLARGLTALELVANSPGGLTIQDVAERLGVHRSIATRLLATIADFRLINRGPDGRFRAGGGLAALARTVYSSLREVAAGPMQELADRLDASVALFVAETDDAVAVMVAEPSNSAVRVSFREGGRHPLDHGAAGYALLTALPPRPGEDPRVTEGRRTGYVVSYGEVMQGYWGLGVPLAHAENEPPACLTIISASRELIDTCIDATLATAAQLSSHTR</sequence>
<protein>
    <submittedName>
        <fullName evidence="6">Helix-turn-helix domain-containing protein</fullName>
    </submittedName>
</protein>
<keyword evidence="2" id="KW-0238">DNA-binding</keyword>
<dbReference type="InterPro" id="IPR036390">
    <property type="entry name" value="WH_DNA-bd_sf"/>
</dbReference>
<dbReference type="GO" id="GO:0045892">
    <property type="term" value="P:negative regulation of DNA-templated transcription"/>
    <property type="evidence" value="ECO:0007669"/>
    <property type="project" value="TreeGrafter"/>
</dbReference>
<name>A0A7K3LMP3_9ACTN</name>
<dbReference type="Pfam" id="PF09339">
    <property type="entry name" value="HTH_IclR"/>
    <property type="match status" value="1"/>
</dbReference>
<dbReference type="Proteomes" id="UP000466307">
    <property type="component" value="Unassembled WGS sequence"/>
</dbReference>
<evidence type="ECO:0000256" key="3">
    <source>
        <dbReference type="ARBA" id="ARBA00023163"/>
    </source>
</evidence>
<comment type="caution">
    <text evidence="6">The sequence shown here is derived from an EMBL/GenBank/DDBJ whole genome shotgun (WGS) entry which is preliminary data.</text>
</comment>
<evidence type="ECO:0000259" key="4">
    <source>
        <dbReference type="PROSITE" id="PS51077"/>
    </source>
</evidence>
<keyword evidence="1" id="KW-0805">Transcription regulation</keyword>
<dbReference type="PROSITE" id="PS51077">
    <property type="entry name" value="HTH_ICLR"/>
    <property type="match status" value="1"/>
</dbReference>
<evidence type="ECO:0000256" key="1">
    <source>
        <dbReference type="ARBA" id="ARBA00023015"/>
    </source>
</evidence>
<dbReference type="InterPro" id="IPR005471">
    <property type="entry name" value="Tscrpt_reg_IclR_N"/>
</dbReference>
<organism evidence="6 7">
    <name type="scientific">Gordonia desulfuricans</name>
    <dbReference type="NCBI Taxonomy" id="89051"/>
    <lineage>
        <taxon>Bacteria</taxon>
        <taxon>Bacillati</taxon>
        <taxon>Actinomycetota</taxon>
        <taxon>Actinomycetes</taxon>
        <taxon>Mycobacteriales</taxon>
        <taxon>Gordoniaceae</taxon>
        <taxon>Gordonia</taxon>
    </lineage>
</organism>
<gene>
    <name evidence="6" type="ORF">GYA93_08025</name>
</gene>